<proteinExistence type="predicted"/>
<dbReference type="STRING" id="945553.A0A0D2Q3Y6"/>
<dbReference type="AlphaFoldDB" id="A0A0D2Q3Y6"/>
<feature type="compositionally biased region" description="Low complexity" evidence="2">
    <location>
        <begin position="470"/>
        <end position="479"/>
    </location>
</feature>
<organism evidence="3 4">
    <name type="scientific">Hypholoma sublateritium (strain FD-334 SS-4)</name>
    <dbReference type="NCBI Taxonomy" id="945553"/>
    <lineage>
        <taxon>Eukaryota</taxon>
        <taxon>Fungi</taxon>
        <taxon>Dikarya</taxon>
        <taxon>Basidiomycota</taxon>
        <taxon>Agaricomycotina</taxon>
        <taxon>Agaricomycetes</taxon>
        <taxon>Agaricomycetidae</taxon>
        <taxon>Agaricales</taxon>
        <taxon>Agaricineae</taxon>
        <taxon>Strophariaceae</taxon>
        <taxon>Hypholoma</taxon>
    </lineage>
</organism>
<feature type="compositionally biased region" description="Low complexity" evidence="2">
    <location>
        <begin position="38"/>
        <end position="56"/>
    </location>
</feature>
<feature type="region of interest" description="Disordered" evidence="2">
    <location>
        <begin position="153"/>
        <end position="173"/>
    </location>
</feature>
<feature type="compositionally biased region" description="Acidic residues" evidence="2">
    <location>
        <begin position="1"/>
        <end position="12"/>
    </location>
</feature>
<feature type="compositionally biased region" description="Acidic residues" evidence="2">
    <location>
        <begin position="22"/>
        <end position="34"/>
    </location>
</feature>
<feature type="compositionally biased region" description="Polar residues" evidence="2">
    <location>
        <begin position="153"/>
        <end position="167"/>
    </location>
</feature>
<keyword evidence="4" id="KW-1185">Reference proteome</keyword>
<reference evidence="4" key="1">
    <citation type="submission" date="2014-04" db="EMBL/GenBank/DDBJ databases">
        <title>Evolutionary Origins and Diversification of the Mycorrhizal Mutualists.</title>
        <authorList>
            <consortium name="DOE Joint Genome Institute"/>
            <consortium name="Mycorrhizal Genomics Consortium"/>
            <person name="Kohler A."/>
            <person name="Kuo A."/>
            <person name="Nagy L.G."/>
            <person name="Floudas D."/>
            <person name="Copeland A."/>
            <person name="Barry K.W."/>
            <person name="Cichocki N."/>
            <person name="Veneault-Fourrey C."/>
            <person name="LaButti K."/>
            <person name="Lindquist E.A."/>
            <person name="Lipzen A."/>
            <person name="Lundell T."/>
            <person name="Morin E."/>
            <person name="Murat C."/>
            <person name="Riley R."/>
            <person name="Ohm R."/>
            <person name="Sun H."/>
            <person name="Tunlid A."/>
            <person name="Henrissat B."/>
            <person name="Grigoriev I.V."/>
            <person name="Hibbett D.S."/>
            <person name="Martin F."/>
        </authorList>
    </citation>
    <scope>NUCLEOTIDE SEQUENCE [LARGE SCALE GENOMIC DNA]</scope>
    <source>
        <strain evidence="4">FD-334 SS-4</strain>
    </source>
</reference>
<keyword evidence="1" id="KW-0175">Coiled coil</keyword>
<feature type="coiled-coil region" evidence="1">
    <location>
        <begin position="653"/>
        <end position="691"/>
    </location>
</feature>
<feature type="region of interest" description="Disordered" evidence="2">
    <location>
        <begin position="460"/>
        <end position="479"/>
    </location>
</feature>
<dbReference type="OrthoDB" id="3256495at2759"/>
<accession>A0A0D2Q3Y6</accession>
<evidence type="ECO:0000256" key="1">
    <source>
        <dbReference type="SAM" id="Coils"/>
    </source>
</evidence>
<feature type="region of interest" description="Disordered" evidence="2">
    <location>
        <begin position="734"/>
        <end position="776"/>
    </location>
</feature>
<protein>
    <submittedName>
        <fullName evidence="3">Uncharacterized protein</fullName>
    </submittedName>
</protein>
<sequence>MSELDSLSDSDWLDIASGRDSDDNDSLSEQDSDRDEMSSLPRSRRSSISNEDSMSSDVEAWEGFVSDSGEAVVGMYPVPLPSPLGAEPIALGDIPDNTSVADPALSDEERRVKEALDQSFVGTLNSSRSSAHTSIRDLRLSFPDPLTSSRNDLNRSYETVSSPTETVDASAEDDTNVPELVAPIVVPPQLEDPGLFTTPVVQHQHQEAPIIEHKEALEIVLYGSSSEIKWKFLQELIEKAAMSSGHVLTDSLHESTQTQSLSLLSPSGSHAPFFDIIDVSDRTTERAKLETDIFVSLERPSLAIVYLPAAQLPDLSWHSSYLPVIVPSVGIIDRELALQAAEDDWDLLSVPSNRTLNLGYGESPILDANELANIDSTRVYEALRSIGHDSKKITTSKALTEQVKSMNAVTLFALMSIIMGFAFNTSFRSSTPTPTPTVNIQSPNAGHIWNFFSPQPNRSILAPLNGNQQSKSGSSGSSLSATLSLKDMALSVFNPGSTSLSVTSPPSAKSLSISSTTTNAIAKITTTSPTTKCRHCESNVSSADKPSTSTDLAPVPTSLTPSIYVRPSGSVISHPGSASTILLAGADRAGGISKSIVVPVASAAANINLNSVTEALDATTKALAEAVGNDLAELAEAADELFVSLREQTDHVIRQSKGKARAFGEQIQNLNEEFASRNERAKRRAKELKKKGEEMVRGATNEFKKRTTRAKKRARALKKSVVDGSTEAWKTYENSQADWESALSGRKQARKDKENAGAQPHGCHKKMKRASANMCV</sequence>
<name>A0A0D2Q3Y6_HYPSF</name>
<gene>
    <name evidence="3" type="ORF">HYPSUDRAFT_36632</name>
</gene>
<dbReference type="EMBL" id="KN817528">
    <property type="protein sequence ID" value="KJA26335.1"/>
    <property type="molecule type" value="Genomic_DNA"/>
</dbReference>
<feature type="region of interest" description="Disordered" evidence="2">
    <location>
        <begin position="1"/>
        <end position="59"/>
    </location>
</feature>
<evidence type="ECO:0000313" key="3">
    <source>
        <dbReference type="EMBL" id="KJA26335.1"/>
    </source>
</evidence>
<evidence type="ECO:0000313" key="4">
    <source>
        <dbReference type="Proteomes" id="UP000054270"/>
    </source>
</evidence>
<evidence type="ECO:0000256" key="2">
    <source>
        <dbReference type="SAM" id="MobiDB-lite"/>
    </source>
</evidence>
<dbReference type="OMA" id="CGLITWP"/>
<dbReference type="Proteomes" id="UP000054270">
    <property type="component" value="Unassembled WGS sequence"/>
</dbReference>